<evidence type="ECO:0000313" key="4">
    <source>
        <dbReference type="Proteomes" id="UP000031668"/>
    </source>
</evidence>
<accession>A0A0C2NIQ7</accession>
<dbReference type="InterPro" id="IPR012337">
    <property type="entry name" value="RNaseH-like_sf"/>
</dbReference>
<dbReference type="SUPFAM" id="SSF53098">
    <property type="entry name" value="Ribonuclease H-like"/>
    <property type="match status" value="1"/>
</dbReference>
<feature type="region of interest" description="Disordered" evidence="1">
    <location>
        <begin position="230"/>
        <end position="249"/>
    </location>
</feature>
<name>A0A0C2NIQ7_THEKT</name>
<dbReference type="GO" id="GO:0003676">
    <property type="term" value="F:nucleic acid binding"/>
    <property type="evidence" value="ECO:0007669"/>
    <property type="project" value="InterPro"/>
</dbReference>
<proteinExistence type="predicted"/>
<protein>
    <recommendedName>
        <fullName evidence="2">Integrase catalytic domain-containing protein</fullName>
    </recommendedName>
</protein>
<dbReference type="InterPro" id="IPR036397">
    <property type="entry name" value="RNaseH_sf"/>
</dbReference>
<feature type="domain" description="Integrase catalytic" evidence="2">
    <location>
        <begin position="1"/>
        <end position="147"/>
    </location>
</feature>
<dbReference type="PANTHER" id="PTHR37984:SF5">
    <property type="entry name" value="PROTEIN NYNRIN-LIKE"/>
    <property type="match status" value="1"/>
</dbReference>
<dbReference type="InterPro" id="IPR050951">
    <property type="entry name" value="Retrovirus_Pol_polyprotein"/>
</dbReference>
<organism evidence="3 4">
    <name type="scientific">Thelohanellus kitauei</name>
    <name type="common">Myxosporean</name>
    <dbReference type="NCBI Taxonomy" id="669202"/>
    <lineage>
        <taxon>Eukaryota</taxon>
        <taxon>Metazoa</taxon>
        <taxon>Cnidaria</taxon>
        <taxon>Myxozoa</taxon>
        <taxon>Myxosporea</taxon>
        <taxon>Bivalvulida</taxon>
        <taxon>Platysporina</taxon>
        <taxon>Myxobolidae</taxon>
        <taxon>Thelohanellus</taxon>
    </lineage>
</organism>
<evidence type="ECO:0000256" key="1">
    <source>
        <dbReference type="SAM" id="MobiDB-lite"/>
    </source>
</evidence>
<comment type="caution">
    <text evidence="3">The sequence shown here is derived from an EMBL/GenBank/DDBJ whole genome shotgun (WGS) entry which is preliminary data.</text>
</comment>
<dbReference type="PROSITE" id="PS50994">
    <property type="entry name" value="INTEGRASE"/>
    <property type="match status" value="1"/>
</dbReference>
<keyword evidence="4" id="KW-1185">Reference proteome</keyword>
<dbReference type="Gene3D" id="3.30.420.10">
    <property type="entry name" value="Ribonuclease H-like superfamily/Ribonuclease H"/>
    <property type="match status" value="1"/>
</dbReference>
<evidence type="ECO:0000259" key="2">
    <source>
        <dbReference type="PROSITE" id="PS50994"/>
    </source>
</evidence>
<dbReference type="Proteomes" id="UP000031668">
    <property type="component" value="Unassembled WGS sequence"/>
</dbReference>
<dbReference type="GO" id="GO:0015074">
    <property type="term" value="P:DNA integration"/>
    <property type="evidence" value="ECO:0007669"/>
    <property type="project" value="InterPro"/>
</dbReference>
<dbReference type="InterPro" id="IPR001584">
    <property type="entry name" value="Integrase_cat-core"/>
</dbReference>
<dbReference type="EMBL" id="JWZT01000607">
    <property type="protein sequence ID" value="KII73917.1"/>
    <property type="molecule type" value="Genomic_DNA"/>
</dbReference>
<gene>
    <name evidence="3" type="ORF">RF11_15619</name>
</gene>
<evidence type="ECO:0000313" key="3">
    <source>
        <dbReference type="EMBL" id="KII73917.1"/>
    </source>
</evidence>
<sequence>MELVIPFNIMVIVFIVPLPTTDNTNIYILLASNVVLKAVREISLRFGLQFRIHSDQGTEFMSHDFNVLCSRYHIEKSQSLAKYAEDNGLAERKVQVIQQKLKQICNENESEWDEMLSEALFKMRINKAKLVYGRTLRSQSDSLLRIDELTKIHNTIDHKSRWEQVKSAAKLNEKASEKYKYYYDVKTQSYSWKIKRGGLNILTAVHLKLWMLIFTHTLFNLSREKKAQKSLEKSSKKQIKHMIAPANTS</sequence>
<dbReference type="PANTHER" id="PTHR37984">
    <property type="entry name" value="PROTEIN CBG26694"/>
    <property type="match status" value="1"/>
</dbReference>
<reference evidence="3 4" key="1">
    <citation type="journal article" date="2014" name="Genome Biol. Evol.">
        <title>The genome of the myxosporean Thelohanellus kitauei shows adaptations to nutrient acquisition within its fish host.</title>
        <authorList>
            <person name="Yang Y."/>
            <person name="Xiong J."/>
            <person name="Zhou Z."/>
            <person name="Huo F."/>
            <person name="Miao W."/>
            <person name="Ran C."/>
            <person name="Liu Y."/>
            <person name="Zhang J."/>
            <person name="Feng J."/>
            <person name="Wang M."/>
            <person name="Wang M."/>
            <person name="Wang L."/>
            <person name="Yao B."/>
        </authorList>
    </citation>
    <scope>NUCLEOTIDE SEQUENCE [LARGE SCALE GENOMIC DNA]</scope>
    <source>
        <strain evidence="3">Wuqing</strain>
    </source>
</reference>
<dbReference type="AlphaFoldDB" id="A0A0C2NIQ7"/>